<sequence length="613" mass="70412">MECDSGNAELAHVKQVVAEKIQNKDYIGARIIIQKALKKFHNLEYNDEMLLVCEILCSSKIELPGCGVDYYWLLQLFPSVESSVIEEQYHKLVSLLKPIKEHFPGTNLALEFLDNAYTVLSDPVKRAAFDAKRNGTHYCEKNGDTVPLLEDSHQKSNCIANQIDYYDFNNIRKPGLFSVGQVWVVYDEENRPCRYAQIDSIHPGFLMQVRWFKPCPESMFEKLWCNSGLPAACGQYNIDTTKTTLNGHMMFSHILSNYKLKQSLEVFPRKFEVWAIYKDWNTEWCSKPGLRKSSGFEIVEILTDYMKDVGVSVVRLAKVDGFRNVYQRRLKRGKEICFQISASNTVMFSHSIPAFRFVGGEIHGITCGMLELDPMAVPHNLVSLAVTTAHETTEEIKFRNVENQKPNWSANDFKAGQVWAVYVGPDAMPRAFVEVHYVVPPSKVCVAFLENHTMTNEESLPIVCGVFHAGNRMVSMEMSRFSHIVDCHKISMNSFYRIFPRKGEIWAMYKNWNIRWKKSDLVGYQCRIVEILSDYSEENGIRVCNLIEVPGCMTLFHRKSHGGFHLTQQISKIEMLSFSHQIPAFAVRLTRNDCIPQGSWYLEPNALPLKWIN</sequence>
<feature type="domain" description="J" evidence="1">
    <location>
        <begin position="69"/>
        <end position="133"/>
    </location>
</feature>
<keyword evidence="2" id="KW-1185">Reference proteome</keyword>
<dbReference type="InterPro" id="IPR001623">
    <property type="entry name" value="DnaJ_domain"/>
</dbReference>
<organism evidence="2 3">
    <name type="scientific">Dioscorea cayennensis subsp. rotundata</name>
    <name type="common">White Guinea yam</name>
    <name type="synonym">Dioscorea rotundata</name>
    <dbReference type="NCBI Taxonomy" id="55577"/>
    <lineage>
        <taxon>Eukaryota</taxon>
        <taxon>Viridiplantae</taxon>
        <taxon>Streptophyta</taxon>
        <taxon>Embryophyta</taxon>
        <taxon>Tracheophyta</taxon>
        <taxon>Spermatophyta</taxon>
        <taxon>Magnoliopsida</taxon>
        <taxon>Liliopsida</taxon>
        <taxon>Dioscoreales</taxon>
        <taxon>Dioscoreaceae</taxon>
        <taxon>Dioscorea</taxon>
    </lineage>
</organism>
<dbReference type="GO" id="GO:0005783">
    <property type="term" value="C:endoplasmic reticulum"/>
    <property type="evidence" value="ECO:0007669"/>
    <property type="project" value="UniProtKB-ARBA"/>
</dbReference>
<reference evidence="3" key="1">
    <citation type="submission" date="2025-08" db="UniProtKB">
        <authorList>
            <consortium name="RefSeq"/>
        </authorList>
    </citation>
    <scope>IDENTIFICATION</scope>
</reference>
<evidence type="ECO:0000259" key="1">
    <source>
        <dbReference type="PROSITE" id="PS50076"/>
    </source>
</evidence>
<dbReference type="PANTHER" id="PTHR47374:SF2">
    <property type="entry name" value="OS01G0927400 PROTEIN"/>
    <property type="match status" value="1"/>
</dbReference>
<proteinExistence type="predicted"/>
<dbReference type="Proteomes" id="UP001515500">
    <property type="component" value="Chromosome 19"/>
</dbReference>
<dbReference type="PANTHER" id="PTHR47374">
    <property type="entry name" value="ENDOSOME ANTIGEN-LIKE PROTEIN, PUTATIVE (DUF3444)-RELATED"/>
    <property type="match status" value="1"/>
</dbReference>
<dbReference type="GeneID" id="120283261"/>
<dbReference type="InterPro" id="IPR036869">
    <property type="entry name" value="J_dom_sf"/>
</dbReference>
<dbReference type="RefSeq" id="XP_039145831.1">
    <property type="nucleotide sequence ID" value="XM_039289897.1"/>
</dbReference>
<evidence type="ECO:0000313" key="2">
    <source>
        <dbReference type="Proteomes" id="UP001515500"/>
    </source>
</evidence>
<name>A0AB40D402_DIOCR</name>
<evidence type="ECO:0000313" key="3">
    <source>
        <dbReference type="RefSeq" id="XP_039145831.1"/>
    </source>
</evidence>
<dbReference type="InterPro" id="IPR024593">
    <property type="entry name" value="DUF3444"/>
</dbReference>
<gene>
    <name evidence="3" type="primary">LOC120283261</name>
</gene>
<dbReference type="Gene3D" id="1.10.287.110">
    <property type="entry name" value="DnaJ domain"/>
    <property type="match status" value="1"/>
</dbReference>
<dbReference type="AlphaFoldDB" id="A0AB40D402"/>
<dbReference type="SUPFAM" id="SSF46565">
    <property type="entry name" value="Chaperone J-domain"/>
    <property type="match status" value="1"/>
</dbReference>
<protein>
    <submittedName>
        <fullName evidence="3">Uncharacterized protein LOC120283261</fullName>
    </submittedName>
</protein>
<dbReference type="Pfam" id="PF11926">
    <property type="entry name" value="DUF3444"/>
    <property type="match status" value="2"/>
</dbReference>
<dbReference type="Pfam" id="PF00226">
    <property type="entry name" value="DnaJ"/>
    <property type="match status" value="1"/>
</dbReference>
<accession>A0AB40D402</accession>
<dbReference type="PROSITE" id="PS50076">
    <property type="entry name" value="DNAJ_2"/>
    <property type="match status" value="1"/>
</dbReference>